<reference evidence="2" key="1">
    <citation type="journal article" date="2022" name="Toxins">
        <title>Genomic Analysis of Sphingopyxis sp. USTB-05 for Biodegrading Cyanobacterial Hepatotoxins.</title>
        <authorList>
            <person name="Liu C."/>
            <person name="Xu Q."/>
            <person name="Zhao Z."/>
            <person name="Zhang H."/>
            <person name="Liu X."/>
            <person name="Yin C."/>
            <person name="Liu Y."/>
            <person name="Yan H."/>
        </authorList>
    </citation>
    <scope>NUCLEOTIDE SEQUENCE</scope>
    <source>
        <strain evidence="2">NBD5</strain>
    </source>
</reference>
<evidence type="ECO:0000313" key="2">
    <source>
        <dbReference type="EMBL" id="USI72912.1"/>
    </source>
</evidence>
<sequence length="162" mass="17475">MAIDIDIRENIPFERRWHKAELIAFGLMIVLLIAALAGLLGDSPFGKRHALFLGIPAYARFDASVRSQTPTNLDLAVGPHFPSDRVEVTLDRRFLASLEVKATSPRASAMRTGGDGVTYDFDLGPDRSGLITLQLTPLVAGRGGGVMRVQGHAAPISVFILP</sequence>
<keyword evidence="3" id="KW-1185">Reference proteome</keyword>
<evidence type="ECO:0000313" key="3">
    <source>
        <dbReference type="Proteomes" id="UP001056937"/>
    </source>
</evidence>
<protein>
    <submittedName>
        <fullName evidence="2">Uncharacterized protein</fullName>
    </submittedName>
</protein>
<accession>A0ABY4X7J4</accession>
<dbReference type="Proteomes" id="UP001056937">
    <property type="component" value="Chromosome 1"/>
</dbReference>
<keyword evidence="1" id="KW-0812">Transmembrane</keyword>
<evidence type="ECO:0000256" key="1">
    <source>
        <dbReference type="SAM" id="Phobius"/>
    </source>
</evidence>
<keyword evidence="1" id="KW-1133">Transmembrane helix</keyword>
<organism evidence="2 3">
    <name type="scientific">Sphingomonas morindae</name>
    <dbReference type="NCBI Taxonomy" id="1541170"/>
    <lineage>
        <taxon>Bacteria</taxon>
        <taxon>Pseudomonadati</taxon>
        <taxon>Pseudomonadota</taxon>
        <taxon>Alphaproteobacteria</taxon>
        <taxon>Sphingomonadales</taxon>
        <taxon>Sphingomonadaceae</taxon>
        <taxon>Sphingomonas</taxon>
    </lineage>
</organism>
<keyword evidence="1" id="KW-0472">Membrane</keyword>
<proteinExistence type="predicted"/>
<name>A0ABY4X7J4_9SPHN</name>
<gene>
    <name evidence="2" type="ORF">LHA26_00020</name>
</gene>
<feature type="transmembrane region" description="Helical" evidence="1">
    <location>
        <begin position="22"/>
        <end position="41"/>
    </location>
</feature>
<dbReference type="RefSeq" id="WP_252166723.1">
    <property type="nucleotide sequence ID" value="NZ_CP084930.1"/>
</dbReference>
<dbReference type="EMBL" id="CP084930">
    <property type="protein sequence ID" value="USI72912.1"/>
    <property type="molecule type" value="Genomic_DNA"/>
</dbReference>